<dbReference type="Proteomes" id="UP001601976">
    <property type="component" value="Unassembled WGS sequence"/>
</dbReference>
<comment type="caution">
    <text evidence="1">The sequence shown here is derived from an EMBL/GenBank/DDBJ whole genome shotgun (WGS) entry which is preliminary data.</text>
</comment>
<evidence type="ECO:0000313" key="2">
    <source>
        <dbReference type="Proteomes" id="UP001601976"/>
    </source>
</evidence>
<evidence type="ECO:0008006" key="3">
    <source>
        <dbReference type="Google" id="ProtNLM"/>
    </source>
</evidence>
<keyword evidence="2" id="KW-1185">Reference proteome</keyword>
<gene>
    <name evidence="1" type="ORF">ACFYWW_33570</name>
</gene>
<organism evidence="1 2">
    <name type="scientific">Streptomyces flavidovirens</name>
    <dbReference type="NCBI Taxonomy" id="67298"/>
    <lineage>
        <taxon>Bacteria</taxon>
        <taxon>Bacillati</taxon>
        <taxon>Actinomycetota</taxon>
        <taxon>Actinomycetes</taxon>
        <taxon>Kitasatosporales</taxon>
        <taxon>Streptomycetaceae</taxon>
        <taxon>Streptomyces</taxon>
    </lineage>
</organism>
<reference evidence="1 2" key="1">
    <citation type="submission" date="2024-10" db="EMBL/GenBank/DDBJ databases">
        <title>The Natural Products Discovery Center: Release of the First 8490 Sequenced Strains for Exploring Actinobacteria Biosynthetic Diversity.</title>
        <authorList>
            <person name="Kalkreuter E."/>
            <person name="Kautsar S.A."/>
            <person name="Yang D."/>
            <person name="Bader C.D."/>
            <person name="Teijaro C.N."/>
            <person name="Fluegel L."/>
            <person name="Davis C.M."/>
            <person name="Simpson J.R."/>
            <person name="Lauterbach L."/>
            <person name="Steele A.D."/>
            <person name="Gui C."/>
            <person name="Meng S."/>
            <person name="Li G."/>
            <person name="Viehrig K."/>
            <person name="Ye F."/>
            <person name="Su P."/>
            <person name="Kiefer A.F."/>
            <person name="Nichols A."/>
            <person name="Cepeda A.J."/>
            <person name="Yan W."/>
            <person name="Fan B."/>
            <person name="Jiang Y."/>
            <person name="Adhikari A."/>
            <person name="Zheng C.-J."/>
            <person name="Schuster L."/>
            <person name="Cowan T.M."/>
            <person name="Smanski M.J."/>
            <person name="Chevrette M.G."/>
            <person name="De Carvalho L.P.S."/>
            <person name="Shen B."/>
        </authorList>
    </citation>
    <scope>NUCLEOTIDE SEQUENCE [LARGE SCALE GENOMIC DNA]</scope>
    <source>
        <strain evidence="1 2">NPDC003029</strain>
    </source>
</reference>
<proteinExistence type="predicted"/>
<dbReference type="EMBL" id="JBIAPK010000016">
    <property type="protein sequence ID" value="MFF3343573.1"/>
    <property type="molecule type" value="Genomic_DNA"/>
</dbReference>
<sequence length="137" mass="15424">MIDTVWTGLVAITDTRYAMLAQLAGQWLVEERPAPVPIGENSGYEDKAMYVVANREGLACYCGRTAPRRMLTRGAAATRLHQHVSRTRSKKDEWAEYWVIPLSSATPDHVVSDLERTVAARLGIPLVHRARIPRRRT</sequence>
<dbReference type="RefSeq" id="WP_387899365.1">
    <property type="nucleotide sequence ID" value="NZ_JBIAPK010000016.1"/>
</dbReference>
<evidence type="ECO:0000313" key="1">
    <source>
        <dbReference type="EMBL" id="MFF3343573.1"/>
    </source>
</evidence>
<name>A0ABW6RPS3_9ACTN</name>
<accession>A0ABW6RPS3</accession>
<protein>
    <recommendedName>
        <fullName evidence="3">GIY-YIG domain-containing protein</fullName>
    </recommendedName>
</protein>